<dbReference type="InterPro" id="IPR025877">
    <property type="entry name" value="MobA-like_NTP_Trfase"/>
</dbReference>
<evidence type="ECO:0000256" key="3">
    <source>
        <dbReference type="ARBA" id="ARBA00022679"/>
    </source>
</evidence>
<evidence type="ECO:0000313" key="11">
    <source>
        <dbReference type="EMBL" id="MBB3771303.1"/>
    </source>
</evidence>
<organism evidence="11 12">
    <name type="scientific">Ancylobacter tetraedralis</name>
    <dbReference type="NCBI Taxonomy" id="217068"/>
    <lineage>
        <taxon>Bacteria</taxon>
        <taxon>Pseudomonadati</taxon>
        <taxon>Pseudomonadota</taxon>
        <taxon>Alphaproteobacteria</taxon>
        <taxon>Hyphomicrobiales</taxon>
        <taxon>Xanthobacteraceae</taxon>
        <taxon>Ancylobacter</taxon>
    </lineage>
</organism>
<evidence type="ECO:0000256" key="7">
    <source>
        <dbReference type="ARBA" id="ARBA00048247"/>
    </source>
</evidence>
<dbReference type="PANTHER" id="PTHR43584:SF3">
    <property type="entry name" value="BIFUNCTIONAL PROTEIN GLMU"/>
    <property type="match status" value="1"/>
</dbReference>
<keyword evidence="6 11" id="KW-0012">Acyltransferase</keyword>
<reference evidence="11 12" key="1">
    <citation type="submission" date="2020-08" db="EMBL/GenBank/DDBJ databases">
        <title>Genomic Encyclopedia of Type Strains, Phase IV (KMG-IV): sequencing the most valuable type-strain genomes for metagenomic binning, comparative biology and taxonomic classification.</title>
        <authorList>
            <person name="Goeker M."/>
        </authorList>
    </citation>
    <scope>NUCLEOTIDE SEQUENCE [LARGE SCALE GENOMIC DNA]</scope>
    <source>
        <strain evidence="11 12">DSM 5895</strain>
    </source>
</reference>
<dbReference type="SUPFAM" id="SSF53448">
    <property type="entry name" value="Nucleotide-diphospho-sugar transferases"/>
    <property type="match status" value="1"/>
</dbReference>
<dbReference type="AlphaFoldDB" id="A0A839Z7Z2"/>
<feature type="domain" description="MobA-like NTP transferase" evidence="10">
    <location>
        <begin position="11"/>
        <end position="132"/>
    </location>
</feature>
<evidence type="ECO:0000256" key="8">
    <source>
        <dbReference type="ARBA" id="ARBA00048493"/>
    </source>
</evidence>
<dbReference type="Gene3D" id="3.90.550.10">
    <property type="entry name" value="Spore Coat Polysaccharide Biosynthesis Protein SpsA, Chain A"/>
    <property type="match status" value="1"/>
</dbReference>
<comment type="function">
    <text evidence="9">Catalyzes the last two sequential reactions in the de novo biosynthetic pathway for UDP-N-acetylglucosamine (UDP-GlcNAc). The C-terminal domain catalyzes the transfer of acetyl group from acetyl coenzyme A to glucosamine-1-phosphate (GlcN-1-P) to produce N-acetylglucosamine-1-phosphate (GlcNAc-1-P), which is converted into UDP-GlcNAc by the transfer of uridine 5-monophosphate (from uridine 5-triphosphate), a reaction catalyzed by the N-terminal domain.</text>
</comment>
<evidence type="ECO:0000256" key="6">
    <source>
        <dbReference type="ARBA" id="ARBA00023315"/>
    </source>
</evidence>
<dbReference type="Pfam" id="PF12804">
    <property type="entry name" value="NTP_transf_3"/>
    <property type="match status" value="1"/>
</dbReference>
<keyword evidence="5" id="KW-0460">Magnesium</keyword>
<dbReference type="GO" id="GO:0019134">
    <property type="term" value="F:glucosamine-1-phosphate N-acetyltransferase activity"/>
    <property type="evidence" value="ECO:0007669"/>
    <property type="project" value="UniProtKB-EC"/>
</dbReference>
<comment type="similarity">
    <text evidence="2">In the N-terminal section; belongs to the N-acetylglucosamine-1-phosphate uridyltransferase family.</text>
</comment>
<evidence type="ECO:0000256" key="1">
    <source>
        <dbReference type="ARBA" id="ARBA00007707"/>
    </source>
</evidence>
<evidence type="ECO:0000259" key="10">
    <source>
        <dbReference type="Pfam" id="PF12804"/>
    </source>
</evidence>
<dbReference type="EC" id="2.3.1.157" evidence="11"/>
<accession>A0A839Z7Z2</accession>
<dbReference type="EC" id="2.7.7.23" evidence="11"/>
<comment type="similarity">
    <text evidence="1">In the C-terminal section; belongs to the transferase hexapeptide repeat family.</text>
</comment>
<comment type="caution">
    <text evidence="11">The sequence shown here is derived from an EMBL/GenBank/DDBJ whole genome shotgun (WGS) entry which is preliminary data.</text>
</comment>
<comment type="catalytic activity">
    <reaction evidence="8">
        <text>N-acetyl-alpha-D-glucosamine 1-phosphate + UTP + H(+) = UDP-N-acetyl-alpha-D-glucosamine + diphosphate</text>
        <dbReference type="Rhea" id="RHEA:13509"/>
        <dbReference type="ChEBI" id="CHEBI:15378"/>
        <dbReference type="ChEBI" id="CHEBI:33019"/>
        <dbReference type="ChEBI" id="CHEBI:46398"/>
        <dbReference type="ChEBI" id="CHEBI:57705"/>
        <dbReference type="ChEBI" id="CHEBI:57776"/>
        <dbReference type="EC" id="2.7.7.23"/>
    </reaction>
</comment>
<dbReference type="EMBL" id="JACICD010000003">
    <property type="protein sequence ID" value="MBB3771303.1"/>
    <property type="molecule type" value="Genomic_DNA"/>
</dbReference>
<dbReference type="InterPro" id="IPR050065">
    <property type="entry name" value="GlmU-like"/>
</dbReference>
<protein>
    <submittedName>
        <fullName evidence="11">Bifunctional UDP-N-acetylglucosamine pyrophosphorylase/glucosamine-1-phosphate N-acetyltransferase</fullName>
        <ecNumber evidence="11">2.3.1.157</ecNumber>
        <ecNumber evidence="11">2.7.7.23</ecNumber>
    </submittedName>
</protein>
<name>A0A839Z7Z2_9HYPH</name>
<dbReference type="Proteomes" id="UP000533469">
    <property type="component" value="Unassembled WGS sequence"/>
</dbReference>
<evidence type="ECO:0000256" key="9">
    <source>
        <dbReference type="ARBA" id="ARBA00049628"/>
    </source>
</evidence>
<proteinExistence type="inferred from homology"/>
<evidence type="ECO:0000256" key="4">
    <source>
        <dbReference type="ARBA" id="ARBA00022695"/>
    </source>
</evidence>
<keyword evidence="12" id="KW-1185">Reference proteome</keyword>
<comment type="catalytic activity">
    <reaction evidence="7">
        <text>alpha-D-glucosamine 1-phosphate + acetyl-CoA = N-acetyl-alpha-D-glucosamine 1-phosphate + CoA + H(+)</text>
        <dbReference type="Rhea" id="RHEA:13725"/>
        <dbReference type="ChEBI" id="CHEBI:15378"/>
        <dbReference type="ChEBI" id="CHEBI:57287"/>
        <dbReference type="ChEBI" id="CHEBI:57288"/>
        <dbReference type="ChEBI" id="CHEBI:57776"/>
        <dbReference type="ChEBI" id="CHEBI:58516"/>
        <dbReference type="EC" id="2.3.1.157"/>
    </reaction>
</comment>
<evidence type="ECO:0000256" key="2">
    <source>
        <dbReference type="ARBA" id="ARBA00007947"/>
    </source>
</evidence>
<dbReference type="CDD" id="cd02540">
    <property type="entry name" value="GT2_GlmU_N_bac"/>
    <property type="match status" value="1"/>
</dbReference>
<dbReference type="RefSeq" id="WP_183189469.1">
    <property type="nucleotide sequence ID" value="NZ_JACICD010000003.1"/>
</dbReference>
<dbReference type="GO" id="GO:0003977">
    <property type="term" value="F:UDP-N-acetylglucosamine diphosphorylase activity"/>
    <property type="evidence" value="ECO:0007669"/>
    <property type="project" value="UniProtKB-EC"/>
</dbReference>
<sequence>MNAPPTSPIAAIVLAAGKGSRMGSDLHKVLHPLKGRPMLGHLLDSLARVDAARIVLVVGAGREQIERAYPDIPKVVQREQLGTADAVRAAEAELGDFPGTVLILYGDVPLIAPDTMRRLCAALAGDVVLAVLGFRPADTRAYGRLVTAPDGSLARIVEHADAGEEERRIGLCNSGVMAVRGDVLFPLLARVGCANAKGEYYLTDIVALARADGHRVAIVEAGELEVSGINSREELAALEARLADAVP</sequence>
<evidence type="ECO:0000313" key="12">
    <source>
        <dbReference type="Proteomes" id="UP000533469"/>
    </source>
</evidence>
<dbReference type="InterPro" id="IPR029044">
    <property type="entry name" value="Nucleotide-diphossugar_trans"/>
</dbReference>
<keyword evidence="3 11" id="KW-0808">Transferase</keyword>
<evidence type="ECO:0000256" key="5">
    <source>
        <dbReference type="ARBA" id="ARBA00022842"/>
    </source>
</evidence>
<dbReference type="PANTHER" id="PTHR43584">
    <property type="entry name" value="NUCLEOTIDYL TRANSFERASE"/>
    <property type="match status" value="1"/>
</dbReference>
<keyword evidence="4 11" id="KW-0548">Nucleotidyltransferase</keyword>
<gene>
    <name evidence="11" type="ORF">FHS55_001902</name>
</gene>